<evidence type="ECO:0000256" key="4">
    <source>
        <dbReference type="ARBA" id="ARBA00023315"/>
    </source>
</evidence>
<dbReference type="Pfam" id="PF00132">
    <property type="entry name" value="Hexapep"/>
    <property type="match status" value="1"/>
</dbReference>
<dbReference type="EMBL" id="AMZY02000014">
    <property type="protein sequence ID" value="EMS32314.1"/>
    <property type="molecule type" value="Genomic_DNA"/>
</dbReference>
<dbReference type="InterPro" id="IPR050179">
    <property type="entry name" value="Trans_hexapeptide_repeat"/>
</dbReference>
<dbReference type="InterPro" id="IPR018357">
    <property type="entry name" value="Hexapep_transf_CS"/>
</dbReference>
<dbReference type="PROSITE" id="PS00101">
    <property type="entry name" value="HEXAPEP_TRANSFERASES"/>
    <property type="match status" value="1"/>
</dbReference>
<dbReference type="Pfam" id="PF17836">
    <property type="entry name" value="PglD_N"/>
    <property type="match status" value="1"/>
</dbReference>
<dbReference type="Gene3D" id="3.40.50.20">
    <property type="match status" value="1"/>
</dbReference>
<protein>
    <submittedName>
        <fullName evidence="8">2,3,4,5-tetrahydropyridine-2,6-dicarboxylate N-acetyltransferase</fullName>
    </submittedName>
</protein>
<evidence type="ECO:0000256" key="3">
    <source>
        <dbReference type="ARBA" id="ARBA00022737"/>
    </source>
</evidence>
<dbReference type="InterPro" id="IPR041561">
    <property type="entry name" value="PglD_N"/>
</dbReference>
<proteinExistence type="inferred from homology"/>
<keyword evidence="3" id="KW-0677">Repeat</keyword>
<evidence type="ECO:0000256" key="1">
    <source>
        <dbReference type="ARBA" id="ARBA00007274"/>
    </source>
</evidence>
<feature type="binding site" evidence="6">
    <location>
        <position position="66"/>
    </location>
    <ligand>
        <name>substrate</name>
    </ligand>
</feature>
<dbReference type="OrthoDB" id="708224at2"/>
<dbReference type="InterPro" id="IPR011004">
    <property type="entry name" value="Trimer_LpxA-like_sf"/>
</dbReference>
<dbReference type="GO" id="GO:0016746">
    <property type="term" value="F:acyltransferase activity"/>
    <property type="evidence" value="ECO:0007669"/>
    <property type="project" value="UniProtKB-KW"/>
</dbReference>
<name>M7XBR0_9BACT</name>
<evidence type="ECO:0000256" key="5">
    <source>
        <dbReference type="PIRSR" id="PIRSR620019-1"/>
    </source>
</evidence>
<dbReference type="CDD" id="cd03360">
    <property type="entry name" value="LbH_AT_putative"/>
    <property type="match status" value="1"/>
</dbReference>
<dbReference type="SUPFAM" id="SSF51161">
    <property type="entry name" value="Trimeric LpxA-like enzymes"/>
    <property type="match status" value="1"/>
</dbReference>
<dbReference type="InterPro" id="IPR001451">
    <property type="entry name" value="Hexapep"/>
</dbReference>
<dbReference type="Proteomes" id="UP000010953">
    <property type="component" value="Unassembled WGS sequence"/>
</dbReference>
<dbReference type="NCBIfam" id="TIGR03570">
    <property type="entry name" value="NeuD_NnaD"/>
    <property type="match status" value="1"/>
</dbReference>
<accession>M7XBR0</accession>
<reference evidence="8" key="1">
    <citation type="submission" date="2013-01" db="EMBL/GenBank/DDBJ databases">
        <title>Genome assembly of Mariniradius saccharolyticus AK6.</title>
        <authorList>
            <person name="Vaidya B."/>
            <person name="Khatri I."/>
            <person name="Tanuku N.R.S."/>
            <person name="Subramanian S."/>
            <person name="Pinnaka A."/>
        </authorList>
    </citation>
    <scope>NUCLEOTIDE SEQUENCE [LARGE SCALE GENOMIC DNA]</scope>
    <source>
        <strain evidence="8">AK6</strain>
    </source>
</reference>
<dbReference type="eggNOG" id="COG0110">
    <property type="taxonomic scope" value="Bacteria"/>
</dbReference>
<dbReference type="PANTHER" id="PTHR43300">
    <property type="entry name" value="ACETYLTRANSFERASE"/>
    <property type="match status" value="1"/>
</dbReference>
<feature type="site" description="Increases basicity of active site His" evidence="5">
    <location>
        <position position="133"/>
    </location>
</feature>
<dbReference type="InterPro" id="IPR020019">
    <property type="entry name" value="AcTrfase_PglD-like"/>
</dbReference>
<dbReference type="AlphaFoldDB" id="M7XBR0"/>
<evidence type="ECO:0000313" key="8">
    <source>
        <dbReference type="EMBL" id="EMS32314.1"/>
    </source>
</evidence>
<sequence length="206" mass="21263">MVIAGAGGHSLEVLEVLIAHQMTEGLAFFDDISANLIMAGKYPVIKSEDALRAHFAQDARFVLGTGNPKLRKRFFERFTALGGKHVSIQGLENLCSGAAEISGADIMNRCVIGPKVSIGKGTLVNTGALVHHEAQIGEFCEIAPRAVLLGKVSLGNQVMVGANATILPGIKVGDGAVIGAGAVVTKDVPSGATVVGVPGKIIKTNE</sequence>
<feature type="domain" description="PglD N-terminal" evidence="7">
    <location>
        <begin position="2"/>
        <end position="78"/>
    </location>
</feature>
<dbReference type="InParanoid" id="M7XBR0"/>
<keyword evidence="4" id="KW-0012">Acyltransferase</keyword>
<evidence type="ECO:0000256" key="2">
    <source>
        <dbReference type="ARBA" id="ARBA00022679"/>
    </source>
</evidence>
<keyword evidence="2" id="KW-0808">Transferase</keyword>
<organism evidence="8 9">
    <name type="scientific">Mariniradius saccharolyticus AK6</name>
    <dbReference type="NCBI Taxonomy" id="1239962"/>
    <lineage>
        <taxon>Bacteria</taxon>
        <taxon>Pseudomonadati</taxon>
        <taxon>Bacteroidota</taxon>
        <taxon>Cytophagia</taxon>
        <taxon>Cytophagales</taxon>
        <taxon>Cyclobacteriaceae</taxon>
        <taxon>Mariniradius</taxon>
    </lineage>
</organism>
<dbReference type="RefSeq" id="WP_008629581.1">
    <property type="nucleotide sequence ID" value="NZ_AMZY02000014.1"/>
</dbReference>
<keyword evidence="9" id="KW-1185">Reference proteome</keyword>
<comment type="similarity">
    <text evidence="1">Belongs to the transferase hexapeptide repeat family.</text>
</comment>
<dbReference type="STRING" id="1239962.C943_01577"/>
<feature type="active site" description="Proton acceptor" evidence="5">
    <location>
        <position position="132"/>
    </location>
</feature>
<evidence type="ECO:0000259" key="7">
    <source>
        <dbReference type="Pfam" id="PF17836"/>
    </source>
</evidence>
<comment type="caution">
    <text evidence="8">The sequence shown here is derived from an EMBL/GenBank/DDBJ whole genome shotgun (WGS) entry which is preliminary data.</text>
</comment>
<dbReference type="Gene3D" id="2.160.10.10">
    <property type="entry name" value="Hexapeptide repeat proteins"/>
    <property type="match status" value="1"/>
</dbReference>
<gene>
    <name evidence="8" type="ORF">C943_01577</name>
</gene>
<evidence type="ECO:0000256" key="6">
    <source>
        <dbReference type="PIRSR" id="PIRSR620019-2"/>
    </source>
</evidence>
<evidence type="ECO:0000313" key="9">
    <source>
        <dbReference type="Proteomes" id="UP000010953"/>
    </source>
</evidence>